<keyword evidence="2" id="KW-1185">Reference proteome</keyword>
<evidence type="ECO:0000313" key="1">
    <source>
        <dbReference type="EMBL" id="KAJ9661282.1"/>
    </source>
</evidence>
<name>A0ACC3AFR3_9EURO</name>
<dbReference type="EMBL" id="JAPDRQ010000024">
    <property type="protein sequence ID" value="KAJ9661282.1"/>
    <property type="molecule type" value="Genomic_DNA"/>
</dbReference>
<dbReference type="Proteomes" id="UP001172386">
    <property type="component" value="Unassembled WGS sequence"/>
</dbReference>
<sequence>MAEFEELTQLESLRGGMSTISRKELVISNSKPGRKCSESSDPRIDTNWYGPNDPENPFNWSIWKKRIITLIALVATFTTLIDGTIITAAHEAINEEFHISDAHFPNSYWPVMTWALGGGLSVLIILPLMEDFGVRAGFLGTYFVFICFIIPQAVTQSFVALCICRFFAGACVSVLANTSAGVISNIWEGNIARTIPISLYVLAYLSGSSIGPVIGGVIIQSLDWRWIGYIQLIFYGALFPIYFVFFQESRGEVILLRRQRKSVGKLTAESSALRGKQLLQKLRRSIQRPLYMLVTEPVVFFTTLWSAFTVGMIYLSTQSVEQVFRGLYGWTIPPACYVQSAIVLGQCCGWSTVFISRRLFINSASRNKEKPGAYIPEARLYVSIPGSFICLGGGLFVYAWTSFDFLPWIAPAIGIFLIGSGTVIVMNALTDYVVDSYSQYAGSAVAAVILGENVFSAFLPLATQSMYERLGFNWASTLLGFIALALSCVPVMFVVWGKKIRARSQFMKEAVITERT</sequence>
<organism evidence="1 2">
    <name type="scientific">Neophaeococcomyces mojaviensis</name>
    <dbReference type="NCBI Taxonomy" id="3383035"/>
    <lineage>
        <taxon>Eukaryota</taxon>
        <taxon>Fungi</taxon>
        <taxon>Dikarya</taxon>
        <taxon>Ascomycota</taxon>
        <taxon>Pezizomycotina</taxon>
        <taxon>Eurotiomycetes</taxon>
        <taxon>Chaetothyriomycetidae</taxon>
        <taxon>Chaetothyriales</taxon>
        <taxon>Chaetothyriales incertae sedis</taxon>
        <taxon>Neophaeococcomyces</taxon>
    </lineage>
</organism>
<reference evidence="1" key="1">
    <citation type="submission" date="2022-10" db="EMBL/GenBank/DDBJ databases">
        <title>Culturing micro-colonial fungi from biological soil crusts in the Mojave desert and describing Neophaeococcomyces mojavensis, and introducing the new genera and species Taxawa tesnikishii.</title>
        <authorList>
            <person name="Kurbessoian T."/>
            <person name="Stajich J.E."/>
        </authorList>
    </citation>
    <scope>NUCLEOTIDE SEQUENCE</scope>
    <source>
        <strain evidence="1">JES_112</strain>
    </source>
</reference>
<accession>A0ACC3AFR3</accession>
<proteinExistence type="predicted"/>
<evidence type="ECO:0000313" key="2">
    <source>
        <dbReference type="Proteomes" id="UP001172386"/>
    </source>
</evidence>
<protein>
    <submittedName>
        <fullName evidence="1">Uncharacterized protein</fullName>
    </submittedName>
</protein>
<gene>
    <name evidence="1" type="ORF">H2198_002025</name>
</gene>
<comment type="caution">
    <text evidence="1">The sequence shown here is derived from an EMBL/GenBank/DDBJ whole genome shotgun (WGS) entry which is preliminary data.</text>
</comment>